<accession>A0A2M7TMS4</accession>
<dbReference type="EMBL" id="PFNL01000006">
    <property type="protein sequence ID" value="PIZ48206.1"/>
    <property type="molecule type" value="Genomic_DNA"/>
</dbReference>
<evidence type="ECO:0000256" key="1">
    <source>
        <dbReference type="SAM" id="MobiDB-lite"/>
    </source>
</evidence>
<dbReference type="AlphaFoldDB" id="A0A2M7TMS4"/>
<proteinExistence type="predicted"/>
<comment type="caution">
    <text evidence="2">The sequence shown here is derived from an EMBL/GenBank/DDBJ whole genome shotgun (WGS) entry which is preliminary data.</text>
</comment>
<feature type="region of interest" description="Disordered" evidence="1">
    <location>
        <begin position="29"/>
        <end position="50"/>
    </location>
</feature>
<evidence type="ECO:0000313" key="2">
    <source>
        <dbReference type="EMBL" id="PIZ48206.1"/>
    </source>
</evidence>
<evidence type="ECO:0000313" key="3">
    <source>
        <dbReference type="Proteomes" id="UP000228920"/>
    </source>
</evidence>
<dbReference type="SUPFAM" id="SSF143034">
    <property type="entry name" value="L35p-like"/>
    <property type="match status" value="1"/>
</dbReference>
<evidence type="ECO:0008006" key="4">
    <source>
        <dbReference type="Google" id="ProtNLM"/>
    </source>
</evidence>
<sequence length="64" mass="7256">MKTHKGAIKRVYQTGSKTDPKLMRRKRVIGAKGKATQSAKHKTRRPVEVAQSDRKVFKRLIPGV</sequence>
<organism evidence="2 3">
    <name type="scientific">candidate division WWE3 bacterium CG_4_10_14_0_2_um_filter_41_14</name>
    <dbReference type="NCBI Taxonomy" id="1975072"/>
    <lineage>
        <taxon>Bacteria</taxon>
        <taxon>Katanobacteria</taxon>
    </lineage>
</organism>
<dbReference type="InterPro" id="IPR037229">
    <property type="entry name" value="Ribosomal_bL35_sf"/>
</dbReference>
<reference evidence="3" key="1">
    <citation type="submission" date="2017-09" db="EMBL/GenBank/DDBJ databases">
        <title>Depth-based differentiation of microbial function through sediment-hosted aquifers and enrichment of novel symbionts in the deep terrestrial subsurface.</title>
        <authorList>
            <person name="Probst A.J."/>
            <person name="Ladd B."/>
            <person name="Jarett J.K."/>
            <person name="Geller-Mcgrath D.E."/>
            <person name="Sieber C.M.K."/>
            <person name="Emerson J.B."/>
            <person name="Anantharaman K."/>
            <person name="Thomas B.C."/>
            <person name="Malmstrom R."/>
            <person name="Stieglmeier M."/>
            <person name="Klingl A."/>
            <person name="Woyke T."/>
            <person name="Ryan C.M."/>
            <person name="Banfield J.F."/>
        </authorList>
    </citation>
    <scope>NUCLEOTIDE SEQUENCE [LARGE SCALE GENOMIC DNA]</scope>
</reference>
<protein>
    <recommendedName>
        <fullName evidence="4">50S ribosomal protein L35</fullName>
    </recommendedName>
</protein>
<dbReference type="Gene3D" id="4.10.410.60">
    <property type="match status" value="1"/>
</dbReference>
<gene>
    <name evidence="2" type="ORF">COY32_00285</name>
</gene>
<dbReference type="Proteomes" id="UP000228920">
    <property type="component" value="Unassembled WGS sequence"/>
</dbReference>
<name>A0A2M7TMS4_UNCKA</name>